<evidence type="ECO:0000256" key="2">
    <source>
        <dbReference type="ARBA" id="ARBA00009046"/>
    </source>
</evidence>
<dbReference type="OrthoDB" id="220028at2"/>
<protein>
    <submittedName>
        <fullName evidence="10">Type I-F CRISPR-associated helicase Cas3</fullName>
    </submittedName>
</protein>
<evidence type="ECO:0000313" key="12">
    <source>
        <dbReference type="Proteomes" id="UP000245059"/>
    </source>
</evidence>
<keyword evidence="4" id="KW-0547">Nucleotide-binding</keyword>
<dbReference type="EMBL" id="QEWW01000001">
    <property type="protein sequence ID" value="PWD87963.1"/>
    <property type="molecule type" value="Genomic_DNA"/>
</dbReference>
<dbReference type="PROSITE" id="PS51643">
    <property type="entry name" value="HD_CAS3"/>
    <property type="match status" value="1"/>
</dbReference>
<dbReference type="GO" id="GO:0051607">
    <property type="term" value="P:defense response to virus"/>
    <property type="evidence" value="ECO:0007669"/>
    <property type="project" value="UniProtKB-KW"/>
</dbReference>
<dbReference type="Pfam" id="PF21384">
    <property type="entry name" value="Cas3_I-F_Cas2"/>
    <property type="match status" value="1"/>
</dbReference>
<evidence type="ECO:0000256" key="4">
    <source>
        <dbReference type="ARBA" id="ARBA00022741"/>
    </source>
</evidence>
<keyword evidence="6" id="KW-0347">Helicase</keyword>
<evidence type="ECO:0000256" key="5">
    <source>
        <dbReference type="ARBA" id="ARBA00022801"/>
    </source>
</evidence>
<dbReference type="InterPro" id="IPR054712">
    <property type="entry name" value="Cas3-like_dom"/>
</dbReference>
<evidence type="ECO:0000313" key="11">
    <source>
        <dbReference type="EMBL" id="PWD93214.1"/>
    </source>
</evidence>
<feature type="domain" description="HD Cas3-type" evidence="9">
    <location>
        <begin position="98"/>
        <end position="319"/>
    </location>
</feature>
<proteinExistence type="inferred from homology"/>
<evidence type="ECO:0000313" key="10">
    <source>
        <dbReference type="EMBL" id="PWD87963.1"/>
    </source>
</evidence>
<dbReference type="Pfam" id="PF22590">
    <property type="entry name" value="Cas3-like_C_2"/>
    <property type="match status" value="1"/>
</dbReference>
<evidence type="ECO:0000256" key="6">
    <source>
        <dbReference type="ARBA" id="ARBA00022806"/>
    </source>
</evidence>
<comment type="similarity">
    <text evidence="1">In the N-terminal section; belongs to the CRISPR-associated nuclease Cas3-HD family.</text>
</comment>
<keyword evidence="3" id="KW-0479">Metal-binding</keyword>
<evidence type="ECO:0000313" key="13">
    <source>
        <dbReference type="Proteomes" id="UP000245217"/>
    </source>
</evidence>
<evidence type="ECO:0000256" key="8">
    <source>
        <dbReference type="ARBA" id="ARBA00023118"/>
    </source>
</evidence>
<keyword evidence="7" id="KW-0067">ATP-binding</keyword>
<evidence type="ECO:0000256" key="3">
    <source>
        <dbReference type="ARBA" id="ARBA00022723"/>
    </source>
</evidence>
<dbReference type="GO" id="GO:0046872">
    <property type="term" value="F:metal ion binding"/>
    <property type="evidence" value="ECO:0007669"/>
    <property type="project" value="UniProtKB-KW"/>
</dbReference>
<reference evidence="10" key="1">
    <citation type="journal article" date="2018" name="Genome Announc.">
        <title>Ignatzschineria cameli sp. nov., isolated from necrotic foot tissue of dromedaries (Camelus dromedarius) and associated maggots (Wohlfahrtia species) in Dubai.</title>
        <authorList>
            <person name="Tsang C.C."/>
            <person name="Tang J.Y."/>
            <person name="Fong J.Y."/>
            <person name="Kinne J."/>
            <person name="Lee H.H."/>
            <person name="Joseph M."/>
            <person name="Jose S."/>
            <person name="Schuster R.K."/>
            <person name="Tang Y."/>
            <person name="Sivakumar S."/>
            <person name="Chen J.H."/>
            <person name="Teng J.L."/>
            <person name="Lau S.K."/>
            <person name="Wernery U."/>
            <person name="Woo P.C."/>
        </authorList>
    </citation>
    <scope>NUCLEOTIDE SEQUENCE</scope>
    <source>
        <strain evidence="10">UAE-HKU57</strain>
        <strain evidence="11">UAE-HKU58</strain>
    </source>
</reference>
<dbReference type="Pfam" id="PF18019">
    <property type="entry name" value="Cas3_HD"/>
    <property type="match status" value="1"/>
</dbReference>
<dbReference type="InterPro" id="IPR048823">
    <property type="entry name" value="Cas3_I-F_Cas2"/>
</dbReference>
<dbReference type="SUPFAM" id="SSF52540">
    <property type="entry name" value="P-loop containing nucleoside triphosphate hydrolases"/>
    <property type="match status" value="1"/>
</dbReference>
<dbReference type="EMBL" id="QEWV01000003">
    <property type="protein sequence ID" value="PWD93214.1"/>
    <property type="molecule type" value="Genomic_DNA"/>
</dbReference>
<dbReference type="InterPro" id="IPR027417">
    <property type="entry name" value="P-loop_NTPase"/>
</dbReference>
<comment type="caution">
    <text evidence="10">The sequence shown here is derived from an EMBL/GenBank/DDBJ whole genome shotgun (WGS) entry which is preliminary data.</text>
</comment>
<sequence length="1262" mass="145381">MNVLLISECSGKALNETRKILDQFAERTGRRTWQTAMTMEGLKTVHRLLRKTARKNSAIACFWIRSKNHTELLWTVGRPYTFNERGRVPTNRTKRRVNPQDEIQWRDGRTIEIVATLAALLHDLGKATIGFQEKLRPGGQAIDPYRHEWLSLQLFLLIIKDCQTDLEALERLAHFEWDDELFRELEEQNFDHVTIPDQPLIQLLSWLIVSHHKLPLASVEERGKKQNIWITRKKFFAELRAMKGWVRNSAENDLKFWHILTDPERVTPELTKQFKGWSDALKYWASQALLLSLYERGQGLLSPFILYLSRTTLILADHTYSSVRSSLGLRFFEQVGDQYLYRALPLIANTFSRENQEPNQTLARHLTGVAGQASNFARKLPFLRQELPFLKEKPLLMKSRTPKHLTKFIWQDSATQLARRLNLQSETEGFFGINMASTGHGKTLGNVKIMNSLQSEQRRSRLTIALGLRVLTLQTGEKLKEDLTLSDYEIATLVGGVGVSELYALKAKESQQMASNNSEHTSLQIDEDDSQMSQVEAQYANQGSESLTALVEGDVLGGYDTALTEEDLGVAISDQKAQKLLYSPIVATTIDHLIPATETMRGGKHIVPILRLLTSDLILDEVDDFSPEDLYAVTRLIYLAGVLGSRIMLSSATLAPDLIAGLFEAYSQGYRLWQKQNLADTSDENGKVLVAWFDEFKCESTVIDVALIESDLEDELKEYELNVEKSETFNIDHTRVQFMEHHNDFVSSRVRALESMRLARPMRRGELIPFEFSPKTCSANSEDYQQLAASLLPSIIEMHHNNSEPIPEWLQTQVLKAQRIIELPDRENILLKPMDLSCGVLRIANIRHILSLTRAFFELSLPKDTHLHIVPYHARQLLLLRSQLEKILDRLFNRKVPEQLFMQPEIKEALIAHPAQHHIFLIIASPVIEVGRDIDLNWAISEPSAMSSLIQLAGRIMRHRELGQLYQSIIPSTSSKKGKTENPIEKIDNLPTNVGVLDRNLRSCFSNTKIAYEKPGYENAQYRLIEHQGDNSYQSLFREVELSVIDSIPRIMKIEAEGESMVAEDRTAPRRRRRSARNQDNIIKCRYLSDLEHTVLRAWYFPKKDGKPTENLMNIFWNPRYAVHLRADLQAETPFRKSYGSDRRYIYFPFSDIRKISDIEDADFKFIAYESLQEFYQEGEDRDLVSHEQLVSSKNSLEITRENSQVSRWLELDVKQEFAKICRQIKKKSYRSSAINFLTIELDQTKQFDFHPWLGFYHRGRV</sequence>
<dbReference type="GO" id="GO:0004386">
    <property type="term" value="F:helicase activity"/>
    <property type="evidence" value="ECO:0007669"/>
    <property type="project" value="UniProtKB-KW"/>
</dbReference>
<evidence type="ECO:0000259" key="9">
    <source>
        <dbReference type="PROSITE" id="PS51643"/>
    </source>
</evidence>
<keyword evidence="5" id="KW-0378">Hydrolase</keyword>
<evidence type="ECO:0000256" key="1">
    <source>
        <dbReference type="ARBA" id="ARBA00006847"/>
    </source>
</evidence>
<accession>A0A2U2AT87</accession>
<organism evidence="10 12">
    <name type="scientific">Ignatzschineria cameli</name>
    <dbReference type="NCBI Taxonomy" id="2182793"/>
    <lineage>
        <taxon>Bacteria</taxon>
        <taxon>Pseudomonadati</taxon>
        <taxon>Pseudomonadota</taxon>
        <taxon>Gammaproteobacteria</taxon>
        <taxon>Cardiobacteriales</taxon>
        <taxon>Ignatzschineriaceae</taxon>
        <taxon>Ignatzschineria</taxon>
    </lineage>
</organism>
<dbReference type="Proteomes" id="UP000245059">
    <property type="component" value="Unassembled WGS sequence"/>
</dbReference>
<comment type="similarity">
    <text evidence="2">In the central section; belongs to the CRISPR-associated helicase Cas3 family.</text>
</comment>
<dbReference type="AlphaFoldDB" id="A0A2U2AT87"/>
<dbReference type="GO" id="GO:0005524">
    <property type="term" value="F:ATP binding"/>
    <property type="evidence" value="ECO:0007669"/>
    <property type="project" value="UniProtKB-KW"/>
</dbReference>
<name>A0A2U2AT87_9GAMM</name>
<gene>
    <name evidence="10" type="primary">cas3f</name>
    <name evidence="10" type="ORF">DC077_01405</name>
    <name evidence="11" type="ORF">DC078_05210</name>
</gene>
<dbReference type="GO" id="GO:0016787">
    <property type="term" value="F:hydrolase activity"/>
    <property type="evidence" value="ECO:0007669"/>
    <property type="project" value="UniProtKB-KW"/>
</dbReference>
<dbReference type="InterPro" id="IPR006483">
    <property type="entry name" value="CRISPR-assoc_Cas3_HD"/>
</dbReference>
<keyword evidence="13" id="KW-1185">Reference proteome</keyword>
<reference evidence="12 13" key="2">
    <citation type="submission" date="2018-05" db="EMBL/GenBank/DDBJ databases">
        <title>Ignatzschineria dubaiensis sp. nov., isolated from necrotic foot tissues of dromedaries (Camelus dromedarius) and associated maggots in Dubai, United Arab Emirates.</title>
        <authorList>
            <person name="Tsang C.C."/>
            <person name="Tang J.Y.M."/>
            <person name="Fong J.Y.H."/>
            <person name="Kinne J."/>
            <person name="Lee H.H."/>
            <person name="Joseph M."/>
            <person name="Jose S."/>
            <person name="Schuster R.K."/>
            <person name="Tang Y."/>
            <person name="Sivakumar S."/>
            <person name="Chen J.H.K."/>
            <person name="Teng J.L.L."/>
            <person name="Lau S.K.P."/>
            <person name="Wernery U."/>
            <person name="Woo P.C.Y."/>
        </authorList>
    </citation>
    <scope>NUCLEOTIDE SEQUENCE [LARGE SCALE GENOMIC DNA]</scope>
    <source>
        <strain evidence="12">UAE-HKU57</strain>
        <strain evidence="13">UAE-HKU58</strain>
    </source>
</reference>
<dbReference type="InterPro" id="IPR038257">
    <property type="entry name" value="CRISPR-assoc_Cas3_HD_sf"/>
</dbReference>
<dbReference type="InterPro" id="IPR013395">
    <property type="entry name" value="CRISPR-assoc_Cas3_yers"/>
</dbReference>
<dbReference type="NCBIfam" id="TIGR02562">
    <property type="entry name" value="cas3_yersinia"/>
    <property type="match status" value="1"/>
</dbReference>
<evidence type="ECO:0000256" key="7">
    <source>
        <dbReference type="ARBA" id="ARBA00022840"/>
    </source>
</evidence>
<dbReference type="Proteomes" id="UP000245217">
    <property type="component" value="Unassembled WGS sequence"/>
</dbReference>
<dbReference type="Gene3D" id="1.10.3210.30">
    <property type="match status" value="1"/>
</dbReference>
<dbReference type="RefSeq" id="WP_109201527.1">
    <property type="nucleotide sequence ID" value="NZ_QEWS01000003.1"/>
</dbReference>
<keyword evidence="8" id="KW-0051">Antiviral defense</keyword>